<accession>A0A1Z4JJA7</accession>
<evidence type="ECO:0000313" key="2">
    <source>
        <dbReference type="Proteomes" id="UP000217895"/>
    </source>
</evidence>
<name>A0A1Z4JJA7_LEPBY</name>
<gene>
    <name evidence="1" type="ORF">NIES2135_37070</name>
</gene>
<protein>
    <submittedName>
        <fullName evidence="1">Uncharacterized protein</fullName>
    </submittedName>
</protein>
<proteinExistence type="predicted"/>
<dbReference type="AlphaFoldDB" id="A0A1Z4JJA7"/>
<evidence type="ECO:0000313" key="1">
    <source>
        <dbReference type="EMBL" id="BAY56845.1"/>
    </source>
</evidence>
<keyword evidence="2" id="KW-1185">Reference proteome</keyword>
<reference evidence="1 2" key="1">
    <citation type="submission" date="2017-06" db="EMBL/GenBank/DDBJ databases">
        <title>Genome sequencing of cyanobaciteial culture collection at National Institute for Environmental Studies (NIES).</title>
        <authorList>
            <person name="Hirose Y."/>
            <person name="Shimura Y."/>
            <person name="Fujisawa T."/>
            <person name="Nakamura Y."/>
            <person name="Kawachi M."/>
        </authorList>
    </citation>
    <scope>NUCLEOTIDE SEQUENCE [LARGE SCALE GENOMIC DNA]</scope>
    <source>
        <strain evidence="1 2">NIES-2135</strain>
    </source>
</reference>
<dbReference type="EMBL" id="AP018203">
    <property type="protein sequence ID" value="BAY56845.1"/>
    <property type="molecule type" value="Genomic_DNA"/>
</dbReference>
<organism evidence="1 2">
    <name type="scientific">Leptolyngbya boryana NIES-2135</name>
    <dbReference type="NCBI Taxonomy" id="1973484"/>
    <lineage>
        <taxon>Bacteria</taxon>
        <taxon>Bacillati</taxon>
        <taxon>Cyanobacteriota</taxon>
        <taxon>Cyanophyceae</taxon>
        <taxon>Leptolyngbyales</taxon>
        <taxon>Leptolyngbyaceae</taxon>
        <taxon>Leptolyngbya group</taxon>
        <taxon>Leptolyngbya</taxon>
    </lineage>
</organism>
<dbReference type="Proteomes" id="UP000217895">
    <property type="component" value="Chromosome"/>
</dbReference>
<sequence length="334" mass="37762">MHALALSRISSDHSAKLLTVPEFESVNFGQVSLNPEQTSMLSFMNRQMIELCRALPEPLRGSALLTIQRHYTGFQLSNLVNFFTKFYTPSWSIIYWMQQNQPTLQQDELKAALSAQAMAYFLHMLDDHISDGQLAPSHLLLQLRTQAWMKFNQETLSLAQCLPEGETIVNSLLARYFSGVHCPTPVVGLDAYCELFRKQLSTTLISPMLTAHRTGSDAIAVQTAYEAFCIAWRLLDDLRDCSSDAFAGELSAVYHLLSPEYQLVWLGCGGKNHQSPEWRILQQHLEETKLLSTLVSYILLWLREAQQAAESISLKTYASELRQLACPLEELSTI</sequence>